<sequence length="87" mass="9924">MSHDAYFHPDSEAVRFWVSHGDALVGASVSRRALHYRFRPEAVDDDPLETYQRFAALINVAVLRRVAEGALEPVMLREFDLRVQDAP</sequence>
<name>A0AA95N9K1_9BURK</name>
<dbReference type="KEGG" id="pais:PFX98_19750"/>
<protein>
    <submittedName>
        <fullName evidence="1">DUF1488 family protein</fullName>
    </submittedName>
</protein>
<reference evidence="1" key="1">
    <citation type="submission" date="2023-01" db="EMBL/GenBank/DDBJ databases">
        <title>Whole genome sequence of Paucibacter sp. S2-9 isolated from pond sediment.</title>
        <authorList>
            <person name="Jung J.Y."/>
        </authorList>
    </citation>
    <scope>NUCLEOTIDE SEQUENCE</scope>
    <source>
        <strain evidence="1">S2-9</strain>
    </source>
</reference>
<dbReference type="RefSeq" id="WP_285232194.1">
    <property type="nucleotide sequence ID" value="NZ_CP116346.1"/>
</dbReference>
<accession>A0AA95N9K1</accession>
<keyword evidence="2" id="KW-1185">Reference proteome</keyword>
<evidence type="ECO:0000313" key="2">
    <source>
        <dbReference type="Proteomes" id="UP001177769"/>
    </source>
</evidence>
<dbReference type="EMBL" id="CP116346">
    <property type="protein sequence ID" value="WIT11115.1"/>
    <property type="molecule type" value="Genomic_DNA"/>
</dbReference>
<gene>
    <name evidence="1" type="ORF">PFX98_19750</name>
</gene>
<dbReference type="AlphaFoldDB" id="A0AA95N9K1"/>
<organism evidence="1 2">
    <name type="scientific">Paucibacter sediminis</name>
    <dbReference type="NCBI Taxonomy" id="3019553"/>
    <lineage>
        <taxon>Bacteria</taxon>
        <taxon>Pseudomonadati</taxon>
        <taxon>Pseudomonadota</taxon>
        <taxon>Betaproteobacteria</taxon>
        <taxon>Burkholderiales</taxon>
        <taxon>Sphaerotilaceae</taxon>
        <taxon>Roseateles</taxon>
    </lineage>
</organism>
<proteinExistence type="predicted"/>
<evidence type="ECO:0000313" key="1">
    <source>
        <dbReference type="EMBL" id="WIT11115.1"/>
    </source>
</evidence>
<dbReference type="Proteomes" id="UP001177769">
    <property type="component" value="Chromosome"/>
</dbReference>